<dbReference type="InterPro" id="IPR036890">
    <property type="entry name" value="HATPase_C_sf"/>
</dbReference>
<keyword evidence="5" id="KW-1185">Reference proteome</keyword>
<reference evidence="4 5" key="1">
    <citation type="submission" date="2024-09" db="EMBL/GenBank/DDBJ databases">
        <authorList>
            <person name="Sun Q."/>
            <person name="Mori K."/>
        </authorList>
    </citation>
    <scope>NUCLEOTIDE SEQUENCE [LARGE SCALE GENOMIC DNA]</scope>
    <source>
        <strain evidence="4 5">TISTR 1856</strain>
    </source>
</reference>
<dbReference type="Pfam" id="PF13581">
    <property type="entry name" value="HATPase_c_2"/>
    <property type="match status" value="1"/>
</dbReference>
<accession>A0ABV5LMY9</accession>
<dbReference type="PANTHER" id="PTHR35526:SF3">
    <property type="entry name" value="ANTI-SIGMA-F FACTOR RSBW"/>
    <property type="match status" value="1"/>
</dbReference>
<name>A0ABV5LMY9_9ACTN</name>
<feature type="domain" description="Histidine kinase/HSP90-like ATPase" evidence="3">
    <location>
        <begin position="29"/>
        <end position="134"/>
    </location>
</feature>
<organism evidence="4 5">
    <name type="scientific">Kineococcus gynurae</name>
    <dbReference type="NCBI Taxonomy" id="452979"/>
    <lineage>
        <taxon>Bacteria</taxon>
        <taxon>Bacillati</taxon>
        <taxon>Actinomycetota</taxon>
        <taxon>Actinomycetes</taxon>
        <taxon>Kineosporiales</taxon>
        <taxon>Kineosporiaceae</taxon>
        <taxon>Kineococcus</taxon>
    </lineage>
</organism>
<dbReference type="Proteomes" id="UP001589748">
    <property type="component" value="Unassembled WGS sequence"/>
</dbReference>
<dbReference type="RefSeq" id="WP_380136322.1">
    <property type="nucleotide sequence ID" value="NZ_JBHLUI010000006.1"/>
</dbReference>
<keyword evidence="1" id="KW-0808">Transferase</keyword>
<dbReference type="InterPro" id="IPR003594">
    <property type="entry name" value="HATPase_dom"/>
</dbReference>
<protein>
    <submittedName>
        <fullName evidence="4">ATP-binding protein</fullName>
    </submittedName>
</protein>
<evidence type="ECO:0000256" key="2">
    <source>
        <dbReference type="SAM" id="MobiDB-lite"/>
    </source>
</evidence>
<feature type="compositionally biased region" description="Gly residues" evidence="2">
    <location>
        <begin position="1"/>
        <end position="13"/>
    </location>
</feature>
<dbReference type="SUPFAM" id="SSF55874">
    <property type="entry name" value="ATPase domain of HSP90 chaperone/DNA topoisomerase II/histidine kinase"/>
    <property type="match status" value="1"/>
</dbReference>
<sequence>MQPHGTTGGPVEGRGGRPRFDLEPGEGLDAARRARAALRHYCAELRLPAPTVDVVLLLASELVTNAVVHGAGPVRVTVEPAAGEVHVRVSDHGSGALVLRQAGPAATGGRGLRLVEALSSDWGRDVAAGTTTVWCRIPTGV</sequence>
<dbReference type="InterPro" id="IPR050267">
    <property type="entry name" value="Anti-sigma-factor_SerPK"/>
</dbReference>
<dbReference type="CDD" id="cd16936">
    <property type="entry name" value="HATPase_RsbW-like"/>
    <property type="match status" value="1"/>
</dbReference>
<feature type="region of interest" description="Disordered" evidence="2">
    <location>
        <begin position="1"/>
        <end position="26"/>
    </location>
</feature>
<dbReference type="EMBL" id="JBHMDM010000001">
    <property type="protein sequence ID" value="MFB9375437.1"/>
    <property type="molecule type" value="Genomic_DNA"/>
</dbReference>
<keyword evidence="1" id="KW-0418">Kinase</keyword>
<dbReference type="Gene3D" id="3.30.565.10">
    <property type="entry name" value="Histidine kinase-like ATPase, C-terminal domain"/>
    <property type="match status" value="1"/>
</dbReference>
<comment type="caution">
    <text evidence="4">The sequence shown here is derived from an EMBL/GenBank/DDBJ whole genome shotgun (WGS) entry which is preliminary data.</text>
</comment>
<dbReference type="PANTHER" id="PTHR35526">
    <property type="entry name" value="ANTI-SIGMA-F FACTOR RSBW-RELATED"/>
    <property type="match status" value="1"/>
</dbReference>
<keyword evidence="4" id="KW-0547">Nucleotide-binding</keyword>
<proteinExistence type="predicted"/>
<evidence type="ECO:0000256" key="1">
    <source>
        <dbReference type="ARBA" id="ARBA00022527"/>
    </source>
</evidence>
<gene>
    <name evidence="4" type="ORF">ACFFVI_00500</name>
</gene>
<evidence type="ECO:0000313" key="5">
    <source>
        <dbReference type="Proteomes" id="UP001589748"/>
    </source>
</evidence>
<keyword evidence="1" id="KW-0723">Serine/threonine-protein kinase</keyword>
<evidence type="ECO:0000259" key="3">
    <source>
        <dbReference type="Pfam" id="PF13581"/>
    </source>
</evidence>
<dbReference type="GO" id="GO:0005524">
    <property type="term" value="F:ATP binding"/>
    <property type="evidence" value="ECO:0007669"/>
    <property type="project" value="UniProtKB-KW"/>
</dbReference>
<keyword evidence="4" id="KW-0067">ATP-binding</keyword>
<evidence type="ECO:0000313" key="4">
    <source>
        <dbReference type="EMBL" id="MFB9375437.1"/>
    </source>
</evidence>